<dbReference type="AlphaFoldDB" id="A0A0E9V507"/>
<sequence>MAAARLGRLGSFLVFQSHRMS</sequence>
<reference evidence="1" key="1">
    <citation type="submission" date="2014-11" db="EMBL/GenBank/DDBJ databases">
        <authorList>
            <person name="Amaro Gonzalez C."/>
        </authorList>
    </citation>
    <scope>NUCLEOTIDE SEQUENCE</scope>
</reference>
<organism evidence="1">
    <name type="scientific">Anguilla anguilla</name>
    <name type="common">European freshwater eel</name>
    <name type="synonym">Muraena anguilla</name>
    <dbReference type="NCBI Taxonomy" id="7936"/>
    <lineage>
        <taxon>Eukaryota</taxon>
        <taxon>Metazoa</taxon>
        <taxon>Chordata</taxon>
        <taxon>Craniata</taxon>
        <taxon>Vertebrata</taxon>
        <taxon>Euteleostomi</taxon>
        <taxon>Actinopterygii</taxon>
        <taxon>Neopterygii</taxon>
        <taxon>Teleostei</taxon>
        <taxon>Anguilliformes</taxon>
        <taxon>Anguillidae</taxon>
        <taxon>Anguilla</taxon>
    </lineage>
</organism>
<proteinExistence type="predicted"/>
<accession>A0A0E9V507</accession>
<protein>
    <submittedName>
        <fullName evidence="1">Uncharacterized protein</fullName>
    </submittedName>
</protein>
<dbReference type="EMBL" id="GBXM01036047">
    <property type="protein sequence ID" value="JAH72530.1"/>
    <property type="molecule type" value="Transcribed_RNA"/>
</dbReference>
<name>A0A0E9V507_ANGAN</name>
<evidence type="ECO:0000313" key="1">
    <source>
        <dbReference type="EMBL" id="JAH72530.1"/>
    </source>
</evidence>
<reference evidence="1" key="2">
    <citation type="journal article" date="2015" name="Fish Shellfish Immunol.">
        <title>Early steps in the European eel (Anguilla anguilla)-Vibrio vulnificus interaction in the gills: Role of the RtxA13 toxin.</title>
        <authorList>
            <person name="Callol A."/>
            <person name="Pajuelo D."/>
            <person name="Ebbesson L."/>
            <person name="Teles M."/>
            <person name="MacKenzie S."/>
            <person name="Amaro C."/>
        </authorList>
    </citation>
    <scope>NUCLEOTIDE SEQUENCE</scope>
</reference>